<evidence type="ECO:0000256" key="2">
    <source>
        <dbReference type="ARBA" id="ARBA00005974"/>
    </source>
</evidence>
<reference evidence="9 10" key="1">
    <citation type="submission" date="2015-09" db="EMBL/GenBank/DDBJ databases">
        <title>Draft genome of the parasitic nematode Teladorsagia circumcincta isolate WARC Sus (inbred).</title>
        <authorList>
            <person name="Mitreva M."/>
        </authorList>
    </citation>
    <scope>NUCLEOTIDE SEQUENCE [LARGE SCALE GENOMIC DNA]</scope>
    <source>
        <strain evidence="9 10">S</strain>
    </source>
</reference>
<protein>
    <submittedName>
        <fullName evidence="9">Uncharacterized protein</fullName>
    </submittedName>
</protein>
<keyword evidence="4" id="KW-0812">Transmembrane</keyword>
<evidence type="ECO:0000256" key="1">
    <source>
        <dbReference type="ARBA" id="ARBA00004225"/>
    </source>
</evidence>
<dbReference type="GO" id="GO:1990542">
    <property type="term" value="P:mitochondrial transmembrane transport"/>
    <property type="evidence" value="ECO:0007669"/>
    <property type="project" value="TreeGrafter"/>
</dbReference>
<dbReference type="GO" id="GO:0006865">
    <property type="term" value="P:amino acid transport"/>
    <property type="evidence" value="ECO:0007669"/>
    <property type="project" value="UniProtKB-KW"/>
</dbReference>
<evidence type="ECO:0000256" key="4">
    <source>
        <dbReference type="ARBA" id="ARBA00022692"/>
    </source>
</evidence>
<dbReference type="GO" id="GO:0015075">
    <property type="term" value="F:monoatomic ion transmembrane transporter activity"/>
    <property type="evidence" value="ECO:0007669"/>
    <property type="project" value="InterPro"/>
</dbReference>
<evidence type="ECO:0000256" key="5">
    <source>
        <dbReference type="ARBA" id="ARBA00022970"/>
    </source>
</evidence>
<dbReference type="Pfam" id="PF03820">
    <property type="entry name" value="SFXNs"/>
    <property type="match status" value="1"/>
</dbReference>
<comment type="subcellular location">
    <subcellularLocation>
        <location evidence="1">Mitochondrion membrane</location>
        <topology evidence="1">Multi-pass membrane protein</topology>
    </subcellularLocation>
</comment>
<evidence type="ECO:0000256" key="8">
    <source>
        <dbReference type="ARBA" id="ARBA00023136"/>
    </source>
</evidence>
<dbReference type="EMBL" id="KZ383409">
    <property type="protein sequence ID" value="PIO55966.1"/>
    <property type="molecule type" value="Genomic_DNA"/>
</dbReference>
<organism evidence="9 10">
    <name type="scientific">Teladorsagia circumcincta</name>
    <name type="common">Brown stomach worm</name>
    <name type="synonym">Ostertagia circumcincta</name>
    <dbReference type="NCBI Taxonomy" id="45464"/>
    <lineage>
        <taxon>Eukaryota</taxon>
        <taxon>Metazoa</taxon>
        <taxon>Ecdysozoa</taxon>
        <taxon>Nematoda</taxon>
        <taxon>Chromadorea</taxon>
        <taxon>Rhabditida</taxon>
        <taxon>Rhabditina</taxon>
        <taxon>Rhabditomorpha</taxon>
        <taxon>Strongyloidea</taxon>
        <taxon>Trichostrongylidae</taxon>
        <taxon>Teladorsagia</taxon>
    </lineage>
</organism>
<dbReference type="PANTHER" id="PTHR11153">
    <property type="entry name" value="SIDEROFLEXIN"/>
    <property type="match status" value="1"/>
</dbReference>
<gene>
    <name evidence="9" type="ORF">TELCIR_22643</name>
</gene>
<dbReference type="InterPro" id="IPR004686">
    <property type="entry name" value="Mtc"/>
</dbReference>
<comment type="similarity">
    <text evidence="2">Belongs to the sideroflexin family.</text>
</comment>
<dbReference type="PANTHER" id="PTHR11153:SF6">
    <property type="entry name" value="SIDEROFLEXIN-5"/>
    <property type="match status" value="1"/>
</dbReference>
<keyword evidence="3" id="KW-0813">Transport</keyword>
<keyword evidence="10" id="KW-1185">Reference proteome</keyword>
<dbReference type="OrthoDB" id="6608471at2759"/>
<dbReference type="AlphaFoldDB" id="A0A2G9TDB2"/>
<evidence type="ECO:0000256" key="7">
    <source>
        <dbReference type="ARBA" id="ARBA00023128"/>
    </source>
</evidence>
<keyword evidence="8" id="KW-0472">Membrane</keyword>
<keyword evidence="7" id="KW-0496">Mitochondrion</keyword>
<accession>A0A2G9TDB2</accession>
<sequence length="69" mass="7631">MNSALKIRATKKHKAGWRFCLKRFVPLPATSLASSLNVVCMRWAELRTGIDVYEKGGRVVGVSKVAAKQ</sequence>
<name>A0A2G9TDB2_TELCI</name>
<dbReference type="GO" id="GO:0005743">
    <property type="term" value="C:mitochondrial inner membrane"/>
    <property type="evidence" value="ECO:0007669"/>
    <property type="project" value="TreeGrafter"/>
</dbReference>
<evidence type="ECO:0000313" key="10">
    <source>
        <dbReference type="Proteomes" id="UP000230423"/>
    </source>
</evidence>
<proteinExistence type="inferred from homology"/>
<dbReference type="Proteomes" id="UP000230423">
    <property type="component" value="Unassembled WGS sequence"/>
</dbReference>
<keyword evidence="5" id="KW-0029">Amino-acid transport</keyword>
<evidence type="ECO:0000313" key="9">
    <source>
        <dbReference type="EMBL" id="PIO55966.1"/>
    </source>
</evidence>
<feature type="non-terminal residue" evidence="9">
    <location>
        <position position="69"/>
    </location>
</feature>
<evidence type="ECO:0000256" key="3">
    <source>
        <dbReference type="ARBA" id="ARBA00022448"/>
    </source>
</evidence>
<evidence type="ECO:0000256" key="6">
    <source>
        <dbReference type="ARBA" id="ARBA00022989"/>
    </source>
</evidence>
<keyword evidence="6" id="KW-1133">Transmembrane helix</keyword>